<name>A0A8S0RZS4_OLEEU</name>
<protein>
    <submittedName>
        <fullName evidence="1">Uncharacterized protein</fullName>
    </submittedName>
</protein>
<reference evidence="1 2" key="1">
    <citation type="submission" date="2019-12" db="EMBL/GenBank/DDBJ databases">
        <authorList>
            <person name="Alioto T."/>
            <person name="Alioto T."/>
            <person name="Gomez Garrido J."/>
        </authorList>
    </citation>
    <scope>NUCLEOTIDE SEQUENCE [LARGE SCALE GENOMIC DNA]</scope>
</reference>
<dbReference type="EMBL" id="CACTIH010003790">
    <property type="protein sequence ID" value="CAA2985072.1"/>
    <property type="molecule type" value="Genomic_DNA"/>
</dbReference>
<evidence type="ECO:0000313" key="2">
    <source>
        <dbReference type="Proteomes" id="UP000594638"/>
    </source>
</evidence>
<sequence>MTLTTFSFRIIINREQTHLSLPLDLRQNRLDDLYTHQNIRGTSYSDGDRYIFPRQEHLTVNVDDCWPLILYACESGGHGGSSAIEGAIGLNHGTSSVSKSGQSLHSIVTECKELRRGATNDSMKRFIQSEDCAGMGGECPQTSSCYNNHLIHFAP</sequence>
<keyword evidence="2" id="KW-1185">Reference proteome</keyword>
<dbReference type="Gramene" id="OE9A086414T1">
    <property type="protein sequence ID" value="OE9A086414C1"/>
    <property type="gene ID" value="OE9A086414"/>
</dbReference>
<evidence type="ECO:0000313" key="1">
    <source>
        <dbReference type="EMBL" id="CAA2985072.1"/>
    </source>
</evidence>
<comment type="caution">
    <text evidence="1">The sequence shown here is derived from an EMBL/GenBank/DDBJ whole genome shotgun (WGS) entry which is preliminary data.</text>
</comment>
<dbReference type="AlphaFoldDB" id="A0A8S0RZS4"/>
<accession>A0A8S0RZS4</accession>
<proteinExistence type="predicted"/>
<dbReference type="Proteomes" id="UP000594638">
    <property type="component" value="Unassembled WGS sequence"/>
</dbReference>
<gene>
    <name evidence="1" type="ORF">OLEA9_A086414</name>
</gene>
<organism evidence="1 2">
    <name type="scientific">Olea europaea subsp. europaea</name>
    <dbReference type="NCBI Taxonomy" id="158383"/>
    <lineage>
        <taxon>Eukaryota</taxon>
        <taxon>Viridiplantae</taxon>
        <taxon>Streptophyta</taxon>
        <taxon>Embryophyta</taxon>
        <taxon>Tracheophyta</taxon>
        <taxon>Spermatophyta</taxon>
        <taxon>Magnoliopsida</taxon>
        <taxon>eudicotyledons</taxon>
        <taxon>Gunneridae</taxon>
        <taxon>Pentapetalae</taxon>
        <taxon>asterids</taxon>
        <taxon>lamiids</taxon>
        <taxon>Lamiales</taxon>
        <taxon>Oleaceae</taxon>
        <taxon>Oleeae</taxon>
        <taxon>Olea</taxon>
    </lineage>
</organism>